<dbReference type="GO" id="GO:0003735">
    <property type="term" value="F:structural constituent of ribosome"/>
    <property type="evidence" value="ECO:0007669"/>
    <property type="project" value="InterPro"/>
</dbReference>
<gene>
    <name evidence="6 8" type="primary">rplW</name>
    <name evidence="8" type="ORF">GX618_02250</name>
</gene>
<sequence length="98" mass="11176">MESKEIVLKPVVSEKSYSLANESNKYVFFVDSGVNKIEIKNAVEKKYKVKVLSVNIVIKPGKMVRDWKSNKSSRKSDKRKAIVTLKKGDKIDEFLNIA</sequence>
<dbReference type="InterPro" id="IPR001014">
    <property type="entry name" value="Ribosomal_uL23_CS"/>
</dbReference>
<dbReference type="GO" id="GO:1990904">
    <property type="term" value="C:ribonucleoprotein complex"/>
    <property type="evidence" value="ECO:0007669"/>
    <property type="project" value="UniProtKB-KW"/>
</dbReference>
<proteinExistence type="inferred from homology"/>
<evidence type="ECO:0000256" key="4">
    <source>
        <dbReference type="ARBA" id="ARBA00022980"/>
    </source>
</evidence>
<evidence type="ECO:0000313" key="9">
    <source>
        <dbReference type="Proteomes" id="UP000554004"/>
    </source>
</evidence>
<keyword evidence="4 6" id="KW-0689">Ribosomal protein</keyword>
<dbReference type="PROSITE" id="PS00050">
    <property type="entry name" value="RIBOSOMAL_L23"/>
    <property type="match status" value="1"/>
</dbReference>
<evidence type="ECO:0000256" key="6">
    <source>
        <dbReference type="HAMAP-Rule" id="MF_01369"/>
    </source>
</evidence>
<organism evidence="8 9">
    <name type="scientific">Candidatus Dojkabacteria bacterium</name>
    <dbReference type="NCBI Taxonomy" id="2099670"/>
    <lineage>
        <taxon>Bacteria</taxon>
        <taxon>Candidatus Dojkabacteria</taxon>
    </lineage>
</organism>
<dbReference type="InterPro" id="IPR012677">
    <property type="entry name" value="Nucleotide-bd_a/b_plait_sf"/>
</dbReference>
<dbReference type="HAMAP" id="MF_01369_B">
    <property type="entry name" value="Ribosomal_uL23_B"/>
    <property type="match status" value="1"/>
</dbReference>
<keyword evidence="5 6" id="KW-0687">Ribonucleoprotein</keyword>
<dbReference type="AlphaFoldDB" id="A0A847EUS5"/>
<evidence type="ECO:0000313" key="8">
    <source>
        <dbReference type="EMBL" id="NLE31074.1"/>
    </source>
</evidence>
<dbReference type="GO" id="GO:0006412">
    <property type="term" value="P:translation"/>
    <property type="evidence" value="ECO:0007669"/>
    <property type="project" value="UniProtKB-UniRule"/>
</dbReference>
<evidence type="ECO:0000256" key="5">
    <source>
        <dbReference type="ARBA" id="ARBA00023274"/>
    </source>
</evidence>
<dbReference type="PANTHER" id="PTHR11620">
    <property type="entry name" value="60S RIBOSOMAL PROTEIN L23A"/>
    <property type="match status" value="1"/>
</dbReference>
<reference evidence="8 9" key="1">
    <citation type="journal article" date="2020" name="Biotechnol. Biofuels">
        <title>New insights from the biogas microbiome by comprehensive genome-resolved metagenomics of nearly 1600 species originating from multiple anaerobic digesters.</title>
        <authorList>
            <person name="Campanaro S."/>
            <person name="Treu L."/>
            <person name="Rodriguez-R L.M."/>
            <person name="Kovalovszki A."/>
            <person name="Ziels R.M."/>
            <person name="Maus I."/>
            <person name="Zhu X."/>
            <person name="Kougias P.G."/>
            <person name="Basile A."/>
            <person name="Luo G."/>
            <person name="Schluter A."/>
            <person name="Konstantinidis K.T."/>
            <person name="Angelidaki I."/>
        </authorList>
    </citation>
    <scope>NUCLEOTIDE SEQUENCE [LARGE SCALE GENOMIC DNA]</scope>
    <source>
        <strain evidence="8">AS06rmzACSIP_421</strain>
    </source>
</reference>
<comment type="caution">
    <text evidence="8">The sequence shown here is derived from an EMBL/GenBank/DDBJ whole genome shotgun (WGS) entry which is preliminary data.</text>
</comment>
<dbReference type="GO" id="GO:0019843">
    <property type="term" value="F:rRNA binding"/>
    <property type="evidence" value="ECO:0007669"/>
    <property type="project" value="UniProtKB-UniRule"/>
</dbReference>
<comment type="subunit">
    <text evidence="6">Part of the 50S ribosomal subunit. Contacts protein L29, and trigger factor when it is bound to the ribosome.</text>
</comment>
<evidence type="ECO:0000256" key="1">
    <source>
        <dbReference type="ARBA" id="ARBA00006700"/>
    </source>
</evidence>
<comment type="similarity">
    <text evidence="1 6 7">Belongs to the universal ribosomal protein uL23 family.</text>
</comment>
<dbReference type="GO" id="GO:0005840">
    <property type="term" value="C:ribosome"/>
    <property type="evidence" value="ECO:0007669"/>
    <property type="project" value="UniProtKB-KW"/>
</dbReference>
<keyword evidence="2 6" id="KW-0699">rRNA-binding</keyword>
<keyword evidence="3 6" id="KW-0694">RNA-binding</keyword>
<dbReference type="SUPFAM" id="SSF54189">
    <property type="entry name" value="Ribosomal proteins S24e, L23 and L15e"/>
    <property type="match status" value="1"/>
</dbReference>
<dbReference type="EMBL" id="JAAZAL010000084">
    <property type="protein sequence ID" value="NLE31074.1"/>
    <property type="molecule type" value="Genomic_DNA"/>
</dbReference>
<name>A0A847EUS5_9BACT</name>
<dbReference type="InterPro" id="IPR012678">
    <property type="entry name" value="Ribosomal_uL23/eL15/eS24_sf"/>
</dbReference>
<protein>
    <recommendedName>
        <fullName evidence="6">Large ribosomal subunit protein uL23</fullName>
    </recommendedName>
</protein>
<evidence type="ECO:0000256" key="2">
    <source>
        <dbReference type="ARBA" id="ARBA00022730"/>
    </source>
</evidence>
<accession>A0A847EUS5</accession>
<dbReference type="NCBIfam" id="NF004363">
    <property type="entry name" value="PRK05738.2-4"/>
    <property type="match status" value="1"/>
</dbReference>
<dbReference type="Proteomes" id="UP000554004">
    <property type="component" value="Unassembled WGS sequence"/>
</dbReference>
<dbReference type="Gene3D" id="3.30.70.330">
    <property type="match status" value="1"/>
</dbReference>
<evidence type="ECO:0000256" key="7">
    <source>
        <dbReference type="RuleBase" id="RU003934"/>
    </source>
</evidence>
<comment type="function">
    <text evidence="6">One of the early assembly proteins it binds 23S rRNA. One of the proteins that surrounds the polypeptide exit tunnel on the outside of the ribosome. Forms the main docking site for trigger factor binding to the ribosome.</text>
</comment>
<dbReference type="InterPro" id="IPR013025">
    <property type="entry name" value="Ribosomal_uL23-like"/>
</dbReference>
<evidence type="ECO:0000256" key="3">
    <source>
        <dbReference type="ARBA" id="ARBA00022884"/>
    </source>
</evidence>
<dbReference type="Pfam" id="PF00276">
    <property type="entry name" value="Ribosomal_L23"/>
    <property type="match status" value="1"/>
</dbReference>